<dbReference type="Pfam" id="PF00326">
    <property type="entry name" value="Peptidase_S9"/>
    <property type="match status" value="1"/>
</dbReference>
<dbReference type="GO" id="GO:0006508">
    <property type="term" value="P:proteolysis"/>
    <property type="evidence" value="ECO:0007669"/>
    <property type="project" value="UniProtKB-KW"/>
</dbReference>
<keyword evidence="2" id="KW-0378">Hydrolase</keyword>
<dbReference type="PANTHER" id="PTHR42776:SF27">
    <property type="entry name" value="DIPEPTIDYL PEPTIDASE FAMILY MEMBER 6"/>
    <property type="match status" value="1"/>
</dbReference>
<feature type="domain" description="Peptidase S9A N-terminal" evidence="5">
    <location>
        <begin position="100"/>
        <end position="357"/>
    </location>
</feature>
<dbReference type="PRINTS" id="PR00862">
    <property type="entry name" value="PROLIGOPTASE"/>
</dbReference>
<dbReference type="AlphaFoldDB" id="A0A3N0E6P0"/>
<evidence type="ECO:0000259" key="4">
    <source>
        <dbReference type="Pfam" id="PF00326"/>
    </source>
</evidence>
<dbReference type="EMBL" id="RJTM01000105">
    <property type="protein sequence ID" value="RNL83429.1"/>
    <property type="molecule type" value="Genomic_DNA"/>
</dbReference>
<accession>A0A3N0E6P0</accession>
<dbReference type="InterPro" id="IPR023302">
    <property type="entry name" value="Pept_S9A_N"/>
</dbReference>
<evidence type="ECO:0000313" key="6">
    <source>
        <dbReference type="EMBL" id="RNL83429.1"/>
    </source>
</evidence>
<evidence type="ECO:0000313" key="7">
    <source>
        <dbReference type="Proteomes" id="UP000267469"/>
    </source>
</evidence>
<dbReference type="RefSeq" id="WP_123216882.1">
    <property type="nucleotide sequence ID" value="NZ_RJTM01000105.1"/>
</dbReference>
<feature type="domain" description="Peptidase S9 prolyl oligopeptidase catalytic" evidence="4">
    <location>
        <begin position="418"/>
        <end position="629"/>
    </location>
</feature>
<dbReference type="SUPFAM" id="SSF53474">
    <property type="entry name" value="alpha/beta-Hydrolases"/>
    <property type="match status" value="1"/>
</dbReference>
<evidence type="ECO:0000259" key="5">
    <source>
        <dbReference type="Pfam" id="PF02897"/>
    </source>
</evidence>
<evidence type="ECO:0000256" key="1">
    <source>
        <dbReference type="ARBA" id="ARBA00022670"/>
    </source>
</evidence>
<dbReference type="Gene3D" id="2.120.10.30">
    <property type="entry name" value="TolB, C-terminal domain"/>
    <property type="match status" value="1"/>
</dbReference>
<reference evidence="6 7" key="1">
    <citation type="submission" date="2018-10" db="EMBL/GenBank/DDBJ databases">
        <title>Sinomicrobium pectinilyticum sp. nov., a pectinase-producing bacterium isolated from alkaline and saline soil, and emended description of the genus Sinomicrobium.</title>
        <authorList>
            <person name="Cheng B."/>
            <person name="Li C."/>
            <person name="Lai Q."/>
            <person name="Du M."/>
            <person name="Shao Z."/>
            <person name="Xu P."/>
            <person name="Yang C."/>
        </authorList>
    </citation>
    <scope>NUCLEOTIDE SEQUENCE [LARGE SCALE GENOMIC DNA]</scope>
    <source>
        <strain evidence="6 7">5DNS001</strain>
    </source>
</reference>
<protein>
    <submittedName>
        <fullName evidence="6">S9 family peptidase</fullName>
    </submittedName>
</protein>
<proteinExistence type="predicted"/>
<evidence type="ECO:0000256" key="3">
    <source>
        <dbReference type="ARBA" id="ARBA00022825"/>
    </source>
</evidence>
<organism evidence="6 7">
    <name type="scientific">Sinomicrobium pectinilyticum</name>
    <dbReference type="NCBI Taxonomy" id="1084421"/>
    <lineage>
        <taxon>Bacteria</taxon>
        <taxon>Pseudomonadati</taxon>
        <taxon>Bacteroidota</taxon>
        <taxon>Flavobacteriia</taxon>
        <taxon>Flavobacteriales</taxon>
        <taxon>Flavobacteriaceae</taxon>
        <taxon>Sinomicrobium</taxon>
    </lineage>
</organism>
<dbReference type="InterPro" id="IPR011042">
    <property type="entry name" value="6-blade_b-propeller_TolB-like"/>
</dbReference>
<keyword evidence="3" id="KW-0720">Serine protease</keyword>
<evidence type="ECO:0000256" key="2">
    <source>
        <dbReference type="ARBA" id="ARBA00022801"/>
    </source>
</evidence>
<sequence>MKIFSFLLIVFFLVSCNTEKGKKSEPVKVKEYTIEQFYGNSRISGGAFSDDESILLVSSDESGIFNLYEINIKDGFRKQVTNSAEESFFAIGYVPGTGEMLYSADKGGNEINHIYLLDSEGTTTDLTPGEKAKSGFAGWSEDKKSMYFLSNKRDPRYFDLYKMRMADKKQEMLYENTKGYEFSGMSEDEKIMALSKSVTTSENRLFLYYRDSGDMKEISDPEKPGSYSGSGFSKDGKDFFYITDADAEFSYLVKYDLATGNRTTLYKTDWDVMYSYVSENEKYRVVAINEDGKNTLIILDNTTEKEVDFPEIPDGDIVAVSISESEDKMRLTVGTSKSPNNLYIYDFNTGEMKKLTETLNPQINKDDLVAAEVVRFKSFDGLEIPAIYYKPHTATEENKVPALVWVHGGPGGQSRTGYSSLIQYLVNSGYAILAVNNRGSSGYGKTFYKKDDKNHGDKDLKDCIWGKKWLQEQPYIDADKIGIIGGSYGGYMTMAAMTFEPEEFKAGVNIFGVTNWLRTLRSIPPYWESFRTALYEELGDPNTADSVRLRAISPLFHADQIKNPVMVLQGANDPRVLQVESDEIVEAMEQNNIPVEYIVFPDEGHGFVKKENEIRGYGEIRSFLDTFLKGEVAEK</sequence>
<keyword evidence="7" id="KW-1185">Reference proteome</keyword>
<dbReference type="PROSITE" id="PS51257">
    <property type="entry name" value="PROKAR_LIPOPROTEIN"/>
    <property type="match status" value="1"/>
</dbReference>
<dbReference type="SUPFAM" id="SSF69322">
    <property type="entry name" value="Tricorn protease domain 2"/>
    <property type="match status" value="1"/>
</dbReference>
<dbReference type="InterPro" id="IPR002470">
    <property type="entry name" value="Peptidase_S9A"/>
</dbReference>
<dbReference type="Proteomes" id="UP000267469">
    <property type="component" value="Unassembled WGS sequence"/>
</dbReference>
<dbReference type="InterPro" id="IPR029058">
    <property type="entry name" value="AB_hydrolase_fold"/>
</dbReference>
<dbReference type="InterPro" id="IPR001375">
    <property type="entry name" value="Peptidase_S9_cat"/>
</dbReference>
<dbReference type="GO" id="GO:0004252">
    <property type="term" value="F:serine-type endopeptidase activity"/>
    <property type="evidence" value="ECO:0007669"/>
    <property type="project" value="InterPro"/>
</dbReference>
<keyword evidence="1" id="KW-0645">Protease</keyword>
<dbReference type="OrthoDB" id="108903at2"/>
<comment type="caution">
    <text evidence="6">The sequence shown here is derived from an EMBL/GenBank/DDBJ whole genome shotgun (WGS) entry which is preliminary data.</text>
</comment>
<dbReference type="PANTHER" id="PTHR42776">
    <property type="entry name" value="SERINE PEPTIDASE S9 FAMILY MEMBER"/>
    <property type="match status" value="1"/>
</dbReference>
<gene>
    <name evidence="6" type="ORF">ED312_15240</name>
</gene>
<dbReference type="Gene3D" id="3.40.50.1820">
    <property type="entry name" value="alpha/beta hydrolase"/>
    <property type="match status" value="1"/>
</dbReference>
<dbReference type="Pfam" id="PF02897">
    <property type="entry name" value="Peptidase_S9_N"/>
    <property type="match status" value="1"/>
</dbReference>
<name>A0A3N0E6P0_SINP1</name>